<dbReference type="GO" id="GO:0006511">
    <property type="term" value="P:ubiquitin-dependent protein catabolic process"/>
    <property type="evidence" value="ECO:0007669"/>
    <property type="project" value="InterPro"/>
</dbReference>
<dbReference type="Gene3D" id="3.40.140.10">
    <property type="entry name" value="Cytidine Deaminase, domain 2"/>
    <property type="match status" value="1"/>
</dbReference>
<dbReference type="SUPFAM" id="SSF46934">
    <property type="entry name" value="UBA-like"/>
    <property type="match status" value="1"/>
</dbReference>
<dbReference type="InterPro" id="IPR015940">
    <property type="entry name" value="UBA"/>
</dbReference>
<sequence length="593" mass="66960">MRLQTPTGVKRLIVDPSTTVKKLKDQISVEHKINAKELSFRDGTKVTKLVDNQSYQFKNGDLIIVLSDIPQTEKEKEPTSITLTDKGEIKETVVVEKKVIEDDIDQLLHKEDGWTYIENKKRGYRTPDDYIAPWNIQLHSNWADLKIKHIPFHSWVREKAYRSGSNTQPSLVQDDFKISKSGELHSSKFLQTTVTINRQPYRHVDSVLFESKEVVEPFVEGWRRVGLQRCGYLLGRYVRDENVPLGITAQVSAIYEPPQAPNPTESLLLKDEKSEIVDELLQKLGLTRIGLIWTSLTMEKNQLVNKRDPASPLEAKEMIRMAHLQTRYPNSWAHSRDGVFGSKFVSVVMVPSKDNSVELEAYQMSNQGVALVTDKIIKAVKKDPTQFKVNKSSNEFIYPDILYSDKDEYGNNVVKKADPFLPSSYFIISVRHGFPKAPIQTFRSNSFPVENRQDRVQDWPSLTAALSGKTGPALVAALNDFHLLYFLATQVQFSRELLEKILVVVRQQQVLPSQPPSVDLKPLLDAELRKFAPQAPGAQPAPAQRATQAPTVQVDPAALQTLVAMGYPEQRAREALFVSGGNVEGAVNYLLSM</sequence>
<proteinExistence type="predicted"/>
<dbReference type="GO" id="GO:0043130">
    <property type="term" value="F:ubiquitin binding"/>
    <property type="evidence" value="ECO:0007669"/>
    <property type="project" value="TreeGrafter"/>
</dbReference>
<feature type="domain" description="UBA" evidence="1">
    <location>
        <begin position="553"/>
        <end position="593"/>
    </location>
</feature>
<dbReference type="Pfam" id="PF05021">
    <property type="entry name" value="NPL4"/>
    <property type="match status" value="1"/>
</dbReference>
<dbReference type="EMBL" id="GIBP01001418">
    <property type="protein sequence ID" value="NDV30387.1"/>
    <property type="molecule type" value="Transcribed_RNA"/>
</dbReference>
<dbReference type="InterPro" id="IPR016563">
    <property type="entry name" value="Npl4"/>
</dbReference>
<dbReference type="CDD" id="cd08061">
    <property type="entry name" value="MPN_NPL4"/>
    <property type="match status" value="1"/>
</dbReference>
<dbReference type="GO" id="GO:0005634">
    <property type="term" value="C:nucleus"/>
    <property type="evidence" value="ECO:0007669"/>
    <property type="project" value="TreeGrafter"/>
</dbReference>
<dbReference type="AlphaFoldDB" id="A0A6B2L0F1"/>
<dbReference type="Gene3D" id="3.10.20.90">
    <property type="entry name" value="Phosphatidylinositol 3-kinase Catalytic Subunit, Chain A, domain 1"/>
    <property type="match status" value="1"/>
</dbReference>
<dbReference type="SMART" id="SM00165">
    <property type="entry name" value="UBA"/>
    <property type="match status" value="1"/>
</dbReference>
<name>A0A6B2L0F1_9EUKA</name>
<dbReference type="PIRSF" id="PIRSF010052">
    <property type="entry name" value="Polyub_prc_Npl4"/>
    <property type="match status" value="1"/>
</dbReference>
<dbReference type="Pfam" id="PF00627">
    <property type="entry name" value="UBA"/>
    <property type="match status" value="1"/>
</dbReference>
<dbReference type="PROSITE" id="PS50030">
    <property type="entry name" value="UBA"/>
    <property type="match status" value="1"/>
</dbReference>
<dbReference type="PANTHER" id="PTHR12710:SF0">
    <property type="entry name" value="NUCLEAR PROTEIN LOCALIZATION PROTEIN 4 HOMOLOG"/>
    <property type="match status" value="1"/>
</dbReference>
<reference evidence="2" key="1">
    <citation type="journal article" date="2020" name="J. Eukaryot. Microbiol.">
        <title>De novo Sequencing, Assembly and Annotation of the Transcriptome for the Free-Living Testate Amoeba Arcella intermedia.</title>
        <authorList>
            <person name="Ribeiro G.M."/>
            <person name="Porfirio-Sousa A.L."/>
            <person name="Maurer-Alcala X.X."/>
            <person name="Katz L.A."/>
            <person name="Lahr D.J.G."/>
        </authorList>
    </citation>
    <scope>NUCLEOTIDE SEQUENCE</scope>
</reference>
<dbReference type="InterPro" id="IPR007716">
    <property type="entry name" value="NPL4_Zn-bd_put"/>
</dbReference>
<organism evidence="2">
    <name type="scientific">Arcella intermedia</name>
    <dbReference type="NCBI Taxonomy" id="1963864"/>
    <lineage>
        <taxon>Eukaryota</taxon>
        <taxon>Amoebozoa</taxon>
        <taxon>Tubulinea</taxon>
        <taxon>Elardia</taxon>
        <taxon>Arcellinida</taxon>
        <taxon>Sphaerothecina</taxon>
        <taxon>Arcellidae</taxon>
        <taxon>Arcella</taxon>
    </lineage>
</organism>
<dbReference type="GO" id="GO:0031625">
    <property type="term" value="F:ubiquitin protein ligase binding"/>
    <property type="evidence" value="ECO:0007669"/>
    <property type="project" value="TreeGrafter"/>
</dbReference>
<dbReference type="Pfam" id="PF05020">
    <property type="entry name" value="zf-NPL4"/>
    <property type="match status" value="1"/>
</dbReference>
<protein>
    <recommendedName>
        <fullName evidence="1">UBA domain-containing protein</fullName>
    </recommendedName>
</protein>
<dbReference type="InterPro" id="IPR007717">
    <property type="entry name" value="NPL4_C"/>
</dbReference>
<dbReference type="CDD" id="cd14291">
    <property type="entry name" value="UBA1_NUB1_like"/>
    <property type="match status" value="1"/>
</dbReference>
<dbReference type="PANTHER" id="PTHR12710">
    <property type="entry name" value="NUCLEAR PROTEIN LOCALIZATION 4"/>
    <property type="match status" value="1"/>
</dbReference>
<dbReference type="InterPro" id="IPR009060">
    <property type="entry name" value="UBA-like_sf"/>
</dbReference>
<dbReference type="Gene3D" id="1.10.8.10">
    <property type="entry name" value="DNA helicase RuvA subunit, C-terminal domain"/>
    <property type="match status" value="1"/>
</dbReference>
<accession>A0A6B2L0F1</accession>
<evidence type="ECO:0000313" key="2">
    <source>
        <dbReference type="EMBL" id="NDV30387.1"/>
    </source>
</evidence>
<evidence type="ECO:0000259" key="1">
    <source>
        <dbReference type="PROSITE" id="PS50030"/>
    </source>
</evidence>